<dbReference type="Proteomes" id="UP000182660">
    <property type="component" value="Unassembled WGS sequence"/>
</dbReference>
<evidence type="ECO:0000313" key="2">
    <source>
        <dbReference type="Proteomes" id="UP000182660"/>
    </source>
</evidence>
<accession>A0ABY1HK00</accession>
<protein>
    <submittedName>
        <fullName evidence="1">Uncharacterized protein</fullName>
    </submittedName>
</protein>
<keyword evidence="2" id="KW-1185">Reference proteome</keyword>
<comment type="caution">
    <text evidence="1">The sequence shown here is derived from an EMBL/GenBank/DDBJ whole genome shotgun (WGS) entry which is preliminary data.</text>
</comment>
<dbReference type="EMBL" id="FPLJ01000136">
    <property type="protein sequence ID" value="SGZ03312.1"/>
    <property type="molecule type" value="Genomic_DNA"/>
</dbReference>
<dbReference type="RefSeq" id="WP_075532066.1">
    <property type="nucleotide sequence ID" value="NZ_CAWRCN010000014.1"/>
</dbReference>
<gene>
    <name evidence="1" type="ORF">MT2528_4576</name>
</gene>
<organism evidence="1 2">
    <name type="scientific">Moritella viscosa</name>
    <dbReference type="NCBI Taxonomy" id="80854"/>
    <lineage>
        <taxon>Bacteria</taxon>
        <taxon>Pseudomonadati</taxon>
        <taxon>Pseudomonadota</taxon>
        <taxon>Gammaproteobacteria</taxon>
        <taxon>Alteromonadales</taxon>
        <taxon>Moritellaceae</taxon>
        <taxon>Moritella</taxon>
    </lineage>
</organism>
<reference evidence="1 2" key="1">
    <citation type="submission" date="2016-11" db="EMBL/GenBank/DDBJ databases">
        <authorList>
            <person name="Klemetsen T."/>
        </authorList>
    </citation>
    <scope>NUCLEOTIDE SEQUENCE [LARGE SCALE GENOMIC DNA]</scope>
    <source>
        <strain evidence="1">MT 2528</strain>
    </source>
</reference>
<evidence type="ECO:0000313" key="1">
    <source>
        <dbReference type="EMBL" id="SGZ03312.1"/>
    </source>
</evidence>
<sequence>MKNESGTVLYQCSSCESFSDVKIDLHVDESTYMECNCGELCKPVSSPADLICDLQNRELKLKEFITKTAEPALILASYDYPVSHGPAGNLEKLKRLKKNLTF</sequence>
<proteinExistence type="predicted"/>
<name>A0ABY1HK00_9GAMM</name>